<keyword evidence="9" id="KW-1185">Reference proteome</keyword>
<organism evidence="8 9">
    <name type="scientific">Calycina marina</name>
    <dbReference type="NCBI Taxonomy" id="1763456"/>
    <lineage>
        <taxon>Eukaryota</taxon>
        <taxon>Fungi</taxon>
        <taxon>Dikarya</taxon>
        <taxon>Ascomycota</taxon>
        <taxon>Pezizomycotina</taxon>
        <taxon>Leotiomycetes</taxon>
        <taxon>Helotiales</taxon>
        <taxon>Pezizellaceae</taxon>
        <taxon>Calycina</taxon>
    </lineage>
</organism>
<keyword evidence="5" id="KW-0697">Rotamase</keyword>
<comment type="catalytic activity">
    <reaction evidence="1">
        <text>S-ubiquitinyl-[E2 ubiquitin-conjugating enzyme]-L-cysteine + [acceptor protein]-L-lysine = [E2 ubiquitin-conjugating enzyme]-L-cysteine + N(6)-ubiquitinyl-[acceptor protein]-L-lysine.</text>
        <dbReference type="EC" id="2.3.2.27"/>
    </reaction>
</comment>
<dbReference type="GO" id="GO:0000209">
    <property type="term" value="P:protein polyubiquitination"/>
    <property type="evidence" value="ECO:0007669"/>
    <property type="project" value="TreeGrafter"/>
</dbReference>
<dbReference type="InterPro" id="IPR019734">
    <property type="entry name" value="TPR_rpt"/>
</dbReference>
<proteinExistence type="predicted"/>
<dbReference type="SMART" id="SM00028">
    <property type="entry name" value="TPR"/>
    <property type="match status" value="2"/>
</dbReference>
<keyword evidence="2" id="KW-0808">Transferase</keyword>
<evidence type="ECO:0000256" key="2">
    <source>
        <dbReference type="ARBA" id="ARBA00022679"/>
    </source>
</evidence>
<evidence type="ECO:0000313" key="8">
    <source>
        <dbReference type="EMBL" id="KAG9240978.1"/>
    </source>
</evidence>
<dbReference type="GO" id="GO:0045862">
    <property type="term" value="P:positive regulation of proteolysis"/>
    <property type="evidence" value="ECO:0007669"/>
    <property type="project" value="TreeGrafter"/>
</dbReference>
<evidence type="ECO:0000256" key="1">
    <source>
        <dbReference type="ARBA" id="ARBA00000900"/>
    </source>
</evidence>
<evidence type="ECO:0000256" key="6">
    <source>
        <dbReference type="PROSITE-ProRule" id="PRU00339"/>
    </source>
</evidence>
<dbReference type="OrthoDB" id="629492at2759"/>
<sequence>MAPSSRKDEAMAYKEKGNARYAAKDYKSAIEFYSQAIRCDQLNYLLYTNRAAANLKLDKPKYQQVEIDCSTSIEIEKKNLKAHYFLAMALVELKHPEWQERSHTSAKEAHRLCVEECQMVPMGKGASNIQVLTELVLKCKKEWWEKQERERLKKIGGLHAELAAILRARKDNVKCESEASEYQTKIDELASVFEMAGIGGKDARIKKVPDWAIDDITFSVMLDPVMTKNGKSYERASILNHLKNSETDPLTREHLTVRDLRPNLDLKKACEEFLDQNGWAADW</sequence>
<dbReference type="GO" id="GO:0051087">
    <property type="term" value="F:protein-folding chaperone binding"/>
    <property type="evidence" value="ECO:0007669"/>
    <property type="project" value="TreeGrafter"/>
</dbReference>
<protein>
    <recommendedName>
        <fullName evidence="7">U-box domain-containing protein</fullName>
    </recommendedName>
</protein>
<dbReference type="Gene3D" id="1.25.40.10">
    <property type="entry name" value="Tetratricopeptide repeat domain"/>
    <property type="match status" value="1"/>
</dbReference>
<dbReference type="SMART" id="SM00504">
    <property type="entry name" value="Ubox"/>
    <property type="match status" value="1"/>
</dbReference>
<keyword evidence="6" id="KW-0802">TPR repeat</keyword>
<dbReference type="GO" id="GO:0005737">
    <property type="term" value="C:cytoplasm"/>
    <property type="evidence" value="ECO:0007669"/>
    <property type="project" value="TreeGrafter"/>
</dbReference>
<accession>A0A9P7YXL2</accession>
<dbReference type="InterPro" id="IPR013083">
    <property type="entry name" value="Znf_RING/FYVE/PHD"/>
</dbReference>
<keyword evidence="4" id="KW-0833">Ubl conjugation pathway</keyword>
<comment type="caution">
    <text evidence="8">The sequence shown here is derived from an EMBL/GenBank/DDBJ whole genome shotgun (WGS) entry which is preliminary data.</text>
</comment>
<dbReference type="InterPro" id="IPR003613">
    <property type="entry name" value="Ubox_domain"/>
</dbReference>
<feature type="repeat" description="TPR" evidence="6">
    <location>
        <begin position="10"/>
        <end position="43"/>
    </location>
</feature>
<dbReference type="Proteomes" id="UP000887226">
    <property type="component" value="Unassembled WGS sequence"/>
</dbReference>
<feature type="domain" description="U-box" evidence="7">
    <location>
        <begin position="207"/>
        <end position="280"/>
    </location>
</feature>
<name>A0A9P7YXL2_9HELO</name>
<dbReference type="GO" id="GO:0061630">
    <property type="term" value="F:ubiquitin protein ligase activity"/>
    <property type="evidence" value="ECO:0007669"/>
    <property type="project" value="UniProtKB-EC"/>
</dbReference>
<evidence type="ECO:0000313" key="9">
    <source>
        <dbReference type="Proteomes" id="UP000887226"/>
    </source>
</evidence>
<dbReference type="PROSITE" id="PS50005">
    <property type="entry name" value="TPR"/>
    <property type="match status" value="1"/>
</dbReference>
<dbReference type="AlphaFoldDB" id="A0A9P7YXL2"/>
<dbReference type="PANTHER" id="PTHR46803:SF2">
    <property type="entry name" value="E3 UBIQUITIN-PROTEIN LIGASE CHIP"/>
    <property type="match status" value="1"/>
</dbReference>
<dbReference type="Gene3D" id="3.30.40.10">
    <property type="entry name" value="Zinc/RING finger domain, C3HC4 (zinc finger)"/>
    <property type="match status" value="1"/>
</dbReference>
<dbReference type="EMBL" id="MU254297">
    <property type="protein sequence ID" value="KAG9240978.1"/>
    <property type="molecule type" value="Genomic_DNA"/>
</dbReference>
<dbReference type="GO" id="GO:0003755">
    <property type="term" value="F:peptidyl-prolyl cis-trans isomerase activity"/>
    <property type="evidence" value="ECO:0007669"/>
    <property type="project" value="UniProtKB-KW"/>
</dbReference>
<evidence type="ECO:0000256" key="3">
    <source>
        <dbReference type="ARBA" id="ARBA00022737"/>
    </source>
</evidence>
<dbReference type="PROSITE" id="PS51698">
    <property type="entry name" value="U_BOX"/>
    <property type="match status" value="1"/>
</dbReference>
<dbReference type="SUPFAM" id="SSF48452">
    <property type="entry name" value="TPR-like"/>
    <property type="match status" value="1"/>
</dbReference>
<dbReference type="GO" id="GO:0071218">
    <property type="term" value="P:cellular response to misfolded protein"/>
    <property type="evidence" value="ECO:0007669"/>
    <property type="project" value="TreeGrafter"/>
</dbReference>
<keyword evidence="3" id="KW-0677">Repeat</keyword>
<evidence type="ECO:0000256" key="5">
    <source>
        <dbReference type="ARBA" id="ARBA00023110"/>
    </source>
</evidence>
<dbReference type="InterPro" id="IPR011990">
    <property type="entry name" value="TPR-like_helical_dom_sf"/>
</dbReference>
<dbReference type="Pfam" id="PF04564">
    <property type="entry name" value="U-box"/>
    <property type="match status" value="1"/>
</dbReference>
<dbReference type="PANTHER" id="PTHR46803">
    <property type="entry name" value="E3 UBIQUITIN-PROTEIN LIGASE CHIP"/>
    <property type="match status" value="1"/>
</dbReference>
<dbReference type="GO" id="GO:0006515">
    <property type="term" value="P:protein quality control for misfolded or incompletely synthesized proteins"/>
    <property type="evidence" value="ECO:0007669"/>
    <property type="project" value="TreeGrafter"/>
</dbReference>
<dbReference type="SUPFAM" id="SSF57850">
    <property type="entry name" value="RING/U-box"/>
    <property type="match status" value="1"/>
</dbReference>
<evidence type="ECO:0000259" key="7">
    <source>
        <dbReference type="PROSITE" id="PS51698"/>
    </source>
</evidence>
<dbReference type="GO" id="GO:0043161">
    <property type="term" value="P:proteasome-mediated ubiquitin-dependent protein catabolic process"/>
    <property type="evidence" value="ECO:0007669"/>
    <property type="project" value="TreeGrafter"/>
</dbReference>
<reference evidence="8" key="1">
    <citation type="journal article" date="2021" name="IMA Fungus">
        <title>Genomic characterization of three marine fungi, including Emericellopsis atlantica sp. nov. with signatures of a generalist lifestyle and marine biomass degradation.</title>
        <authorList>
            <person name="Hagestad O.C."/>
            <person name="Hou L."/>
            <person name="Andersen J.H."/>
            <person name="Hansen E.H."/>
            <person name="Altermark B."/>
            <person name="Li C."/>
            <person name="Kuhnert E."/>
            <person name="Cox R.J."/>
            <person name="Crous P.W."/>
            <person name="Spatafora J.W."/>
            <person name="Lail K."/>
            <person name="Amirebrahimi M."/>
            <person name="Lipzen A."/>
            <person name="Pangilinan J."/>
            <person name="Andreopoulos W."/>
            <person name="Hayes R.D."/>
            <person name="Ng V."/>
            <person name="Grigoriev I.V."/>
            <person name="Jackson S.A."/>
            <person name="Sutton T.D.S."/>
            <person name="Dobson A.D.W."/>
            <person name="Rama T."/>
        </authorList>
    </citation>
    <scope>NUCLEOTIDE SEQUENCE</scope>
    <source>
        <strain evidence="8">TRa3180A</strain>
    </source>
</reference>
<evidence type="ECO:0000256" key="4">
    <source>
        <dbReference type="ARBA" id="ARBA00022786"/>
    </source>
</evidence>
<keyword evidence="5" id="KW-0413">Isomerase</keyword>
<gene>
    <name evidence="8" type="ORF">BJ878DRAFT_429126</name>
</gene>